<dbReference type="InterPro" id="IPR001387">
    <property type="entry name" value="Cro/C1-type_HTH"/>
</dbReference>
<evidence type="ECO:0000313" key="3">
    <source>
        <dbReference type="Proteomes" id="UP000009352"/>
    </source>
</evidence>
<gene>
    <name evidence="2" type="ORF">LRHMDP3_2710</name>
</gene>
<name>A0AB33XR36_LACRH</name>
<feature type="domain" description="HTH cro/C1-type" evidence="1">
    <location>
        <begin position="10"/>
        <end position="62"/>
    </location>
</feature>
<dbReference type="SMART" id="SM00530">
    <property type="entry name" value="HTH_XRE"/>
    <property type="match status" value="1"/>
</dbReference>
<dbReference type="Pfam" id="PF01381">
    <property type="entry name" value="HTH_3"/>
    <property type="match status" value="1"/>
</dbReference>
<proteinExistence type="predicted"/>
<accession>A0AB33XR36</accession>
<dbReference type="InterPro" id="IPR010057">
    <property type="entry name" value="Transcription_activator_Rgg_C"/>
</dbReference>
<dbReference type="Proteomes" id="UP000009352">
    <property type="component" value="Unassembled WGS sequence"/>
</dbReference>
<protein>
    <submittedName>
        <fullName evidence="2">Positive transcriptional regulator MutR family</fullName>
    </submittedName>
</protein>
<dbReference type="SUPFAM" id="SSF47413">
    <property type="entry name" value="lambda repressor-like DNA-binding domains"/>
    <property type="match status" value="1"/>
</dbReference>
<dbReference type="GO" id="GO:0003677">
    <property type="term" value="F:DNA binding"/>
    <property type="evidence" value="ECO:0007669"/>
    <property type="project" value="InterPro"/>
</dbReference>
<dbReference type="InterPro" id="IPR010982">
    <property type="entry name" value="Lambda_DNA-bd_dom_sf"/>
</dbReference>
<dbReference type="Pfam" id="PF21259">
    <property type="entry name" value="Rgg_C"/>
    <property type="match status" value="1"/>
</dbReference>
<dbReference type="Gene3D" id="1.25.40.400">
    <property type="match status" value="1"/>
</dbReference>
<dbReference type="PROSITE" id="PS50943">
    <property type="entry name" value="HTH_CROC1"/>
    <property type="match status" value="1"/>
</dbReference>
<dbReference type="PANTHER" id="PTHR37038:SF12">
    <property type="entry name" value="TRANSCRIPTIONAL REGULATOR"/>
    <property type="match status" value="1"/>
</dbReference>
<comment type="caution">
    <text evidence="2">The sequence shown here is derived from an EMBL/GenBank/DDBJ whole genome shotgun (WGS) entry which is preliminary data.</text>
</comment>
<evidence type="ECO:0000259" key="1">
    <source>
        <dbReference type="PROSITE" id="PS50943"/>
    </source>
</evidence>
<dbReference type="RefSeq" id="WP_005716540.1">
    <property type="nucleotide sequence ID" value="NZ_AMQX01000022.1"/>
</dbReference>
<dbReference type="InterPro" id="IPR053163">
    <property type="entry name" value="HTH-type_regulator_Rgg"/>
</dbReference>
<dbReference type="AlphaFoldDB" id="A0AB33XR36"/>
<dbReference type="EMBL" id="AMQX01000022">
    <property type="protein sequence ID" value="EKS48713.1"/>
    <property type="molecule type" value="Genomic_DNA"/>
</dbReference>
<dbReference type="NCBIfam" id="TIGR01716">
    <property type="entry name" value="RGG_Cterm"/>
    <property type="match status" value="1"/>
</dbReference>
<reference evidence="2 3" key="1">
    <citation type="journal article" date="2013" name="Genome Announc.">
        <title>Draft Genome Sequence of Staphylococcus simulans UMC-CNS-990, Isolated from a Case of Chronic Bovine Mastitis.</title>
        <authorList>
            <person name="Calcutt M.J."/>
            <person name="Foecking M.F."/>
            <person name="Hsieh H.Y."/>
            <person name="Perry J."/>
            <person name="Stewart G.C."/>
            <person name="Middleton J.R."/>
        </authorList>
    </citation>
    <scope>NUCLEOTIDE SEQUENCE [LARGE SCALE GENOMIC DNA]</scope>
    <source>
        <strain evidence="2 3">LRHMDP3</strain>
    </source>
</reference>
<dbReference type="CDD" id="cd00093">
    <property type="entry name" value="HTH_XRE"/>
    <property type="match status" value="1"/>
</dbReference>
<dbReference type="Gene3D" id="1.10.260.40">
    <property type="entry name" value="lambda repressor-like DNA-binding domains"/>
    <property type="match status" value="1"/>
</dbReference>
<organism evidence="2 3">
    <name type="scientific">Lacticaseibacillus rhamnosus LRHMDP3</name>
    <dbReference type="NCBI Taxonomy" id="1203259"/>
    <lineage>
        <taxon>Bacteria</taxon>
        <taxon>Bacillati</taxon>
        <taxon>Bacillota</taxon>
        <taxon>Bacilli</taxon>
        <taxon>Lactobacillales</taxon>
        <taxon>Lactobacillaceae</taxon>
        <taxon>Lacticaseibacillus</taxon>
    </lineage>
</organism>
<sequence length="298" mass="34881">MPIHTTGQLFKEIRLERGLTLTDVAGDLSISTVSKFENGHSEISAEKLMLLLQKLGMDAIEFFEILDQSQATDTNPVILSQRRFAQVLRQLGLEQDVDGLKQFRSQLTKQFKSSHKKLYKLREIIVSCIIMDTEDRHSLLSPEDSKFVSDYLFERNIWYTLEYVLYSDCVPFLQPADFEKLYNKFLTIHFSFRQRGDYMDLFFQSFYNTAVALYYRQAYSPAIQTLDRLKEQQIPDSLFSIRLHLRLLRRLCQYKLTNSTETAAELSELVKVISKVSPAFGRRWKAEFQFHEPVSDHT</sequence>
<evidence type="ECO:0000313" key="2">
    <source>
        <dbReference type="EMBL" id="EKS48713.1"/>
    </source>
</evidence>
<dbReference type="PANTHER" id="PTHR37038">
    <property type="entry name" value="TRANSCRIPTIONAL REGULATOR-RELATED"/>
    <property type="match status" value="1"/>
</dbReference>